<organism evidence="2 3">
    <name type="scientific">Bacteroides fragilis CL05T12C13</name>
    <dbReference type="NCBI Taxonomy" id="997881"/>
    <lineage>
        <taxon>Bacteria</taxon>
        <taxon>Pseudomonadati</taxon>
        <taxon>Bacteroidota</taxon>
        <taxon>Bacteroidia</taxon>
        <taxon>Bacteroidales</taxon>
        <taxon>Bacteroidaceae</taxon>
        <taxon>Bacteroides</taxon>
    </lineage>
</organism>
<evidence type="ECO:0000313" key="2">
    <source>
        <dbReference type="EMBL" id="EIY90798.1"/>
    </source>
</evidence>
<sequence>MIFKGNTLLLNIMYQLYPSVFHRRRRCNMFVSLCSRLIYFHRYLKGTSTVLTMILPVPMSMPAVIFHFLFVIIGPTTLPGFQTLPAFMLVATSISFFWKFLSSYTERSTNNNEQAEHFCPALPKTDMTIFIIV</sequence>
<reference evidence="2 3" key="1">
    <citation type="submission" date="2012-02" db="EMBL/GenBank/DDBJ databases">
        <title>The Genome Sequence of Bacteroides fragilis CL05T12C13.</title>
        <authorList>
            <consortium name="The Broad Institute Genome Sequencing Platform"/>
            <person name="Earl A."/>
            <person name="Ward D."/>
            <person name="Feldgarden M."/>
            <person name="Gevers D."/>
            <person name="Zitomersky N.L."/>
            <person name="Coyne M.J."/>
            <person name="Comstock L.E."/>
            <person name="Young S.K."/>
            <person name="Zeng Q."/>
            <person name="Gargeya S."/>
            <person name="Fitzgerald M."/>
            <person name="Haas B."/>
            <person name="Abouelleil A."/>
            <person name="Alvarado L."/>
            <person name="Arachchi H.M."/>
            <person name="Berlin A."/>
            <person name="Chapman S.B."/>
            <person name="Gearin G."/>
            <person name="Goldberg J."/>
            <person name="Griggs A."/>
            <person name="Gujja S."/>
            <person name="Hansen M."/>
            <person name="Heiman D."/>
            <person name="Howarth C."/>
            <person name="Larimer J."/>
            <person name="Lui A."/>
            <person name="MacDonald P.J.P."/>
            <person name="McCowen C."/>
            <person name="Montmayeur A."/>
            <person name="Murphy C."/>
            <person name="Neiman D."/>
            <person name="Pearson M."/>
            <person name="Priest M."/>
            <person name="Roberts A."/>
            <person name="Saif S."/>
            <person name="Shea T."/>
            <person name="Sisk P."/>
            <person name="Stolte C."/>
            <person name="Sykes S."/>
            <person name="Wortman J."/>
            <person name="Nusbaum C."/>
            <person name="Birren B."/>
        </authorList>
    </citation>
    <scope>NUCLEOTIDE SEQUENCE [LARGE SCALE GENOMIC DNA]</scope>
    <source>
        <strain evidence="2 3">CL05T12C13</strain>
    </source>
</reference>
<protein>
    <submittedName>
        <fullName evidence="2">Uncharacterized protein</fullName>
    </submittedName>
</protein>
<comment type="caution">
    <text evidence="2">The sequence shown here is derived from an EMBL/GenBank/DDBJ whole genome shotgun (WGS) entry which is preliminary data.</text>
</comment>
<feature type="transmembrane region" description="Helical" evidence="1">
    <location>
        <begin position="50"/>
        <end position="73"/>
    </location>
</feature>
<evidence type="ECO:0000256" key="1">
    <source>
        <dbReference type="SAM" id="Phobius"/>
    </source>
</evidence>
<keyword evidence="1" id="KW-0812">Transmembrane</keyword>
<dbReference type="AlphaFoldDB" id="I9V6I7"/>
<dbReference type="EMBL" id="AGXP01000045">
    <property type="protein sequence ID" value="EIY90798.1"/>
    <property type="molecule type" value="Genomic_DNA"/>
</dbReference>
<name>I9V6I7_BACFG</name>
<keyword evidence="1" id="KW-0472">Membrane</keyword>
<gene>
    <name evidence="2" type="ORF">HMPREF1080_03858</name>
</gene>
<keyword evidence="1" id="KW-1133">Transmembrane helix</keyword>
<proteinExistence type="predicted"/>
<evidence type="ECO:0000313" key="3">
    <source>
        <dbReference type="Proteomes" id="UP000003917"/>
    </source>
</evidence>
<dbReference type="Proteomes" id="UP000003917">
    <property type="component" value="Unassembled WGS sequence"/>
</dbReference>
<dbReference type="HOGENOM" id="CLU_1902471_0_0_10"/>
<accession>I9V6I7</accession>
<feature type="transmembrane region" description="Helical" evidence="1">
    <location>
        <begin position="79"/>
        <end position="98"/>
    </location>
</feature>